<organism evidence="1 2">
    <name type="scientific">Amycolatopsis pigmentata</name>
    <dbReference type="NCBI Taxonomy" id="450801"/>
    <lineage>
        <taxon>Bacteria</taxon>
        <taxon>Bacillati</taxon>
        <taxon>Actinomycetota</taxon>
        <taxon>Actinomycetes</taxon>
        <taxon>Pseudonocardiales</taxon>
        <taxon>Pseudonocardiaceae</taxon>
        <taxon>Amycolatopsis</taxon>
    </lineage>
</organism>
<evidence type="ECO:0000313" key="2">
    <source>
        <dbReference type="Proteomes" id="UP001597417"/>
    </source>
</evidence>
<dbReference type="RefSeq" id="WP_378270361.1">
    <property type="nucleotide sequence ID" value="NZ_JBHUKR010000022.1"/>
</dbReference>
<gene>
    <name evidence="1" type="ORF">ACFSXZ_35530</name>
</gene>
<name>A0ABW5G6F9_9PSEU</name>
<keyword evidence="2" id="KW-1185">Reference proteome</keyword>
<accession>A0ABW5G6F9</accession>
<dbReference type="EMBL" id="JBHUKR010000022">
    <property type="protein sequence ID" value="MFD2421657.1"/>
    <property type="molecule type" value="Genomic_DNA"/>
</dbReference>
<reference evidence="2" key="1">
    <citation type="journal article" date="2019" name="Int. J. Syst. Evol. Microbiol.">
        <title>The Global Catalogue of Microorganisms (GCM) 10K type strain sequencing project: providing services to taxonomists for standard genome sequencing and annotation.</title>
        <authorList>
            <consortium name="The Broad Institute Genomics Platform"/>
            <consortium name="The Broad Institute Genome Sequencing Center for Infectious Disease"/>
            <person name="Wu L."/>
            <person name="Ma J."/>
        </authorList>
    </citation>
    <scope>NUCLEOTIDE SEQUENCE [LARGE SCALE GENOMIC DNA]</scope>
    <source>
        <strain evidence="2">CGMCC 4.7645</strain>
    </source>
</reference>
<proteinExistence type="predicted"/>
<evidence type="ECO:0000313" key="1">
    <source>
        <dbReference type="EMBL" id="MFD2421657.1"/>
    </source>
</evidence>
<sequence length="202" mass="21282">MAKCTGKVAIKENGRIKRDADGKPVTRPCKGDAIKGGKVCHMHGGRAKQVRAKAAVRAEVMAWGLGDTTVDPGEVLLRLVSQSAARAQRYSVEIEKLADDHGGDLAKAMIGDSLVLDRDGNEVKVGEYIRGLVQLEAQERDRCAGFAAKAVAAGLAERQVRLAERQAEMVIKAVEAALEAAGVPAGDRGPAKLAAAKHLKAV</sequence>
<protein>
    <submittedName>
        <fullName evidence="1">Uncharacterized protein</fullName>
    </submittedName>
</protein>
<comment type="caution">
    <text evidence="1">The sequence shown here is derived from an EMBL/GenBank/DDBJ whole genome shotgun (WGS) entry which is preliminary data.</text>
</comment>
<dbReference type="Proteomes" id="UP001597417">
    <property type="component" value="Unassembled WGS sequence"/>
</dbReference>